<dbReference type="Proteomes" id="UP000268313">
    <property type="component" value="Unassembled WGS sequence"/>
</dbReference>
<gene>
    <name evidence="2" type="ORF">D7X32_10020</name>
</gene>
<keyword evidence="1" id="KW-0732">Signal</keyword>
<accession>A0A3A8KC67</accession>
<proteinExistence type="predicted"/>
<dbReference type="Pfam" id="PF08757">
    <property type="entry name" value="CotH"/>
    <property type="match status" value="1"/>
</dbReference>
<reference evidence="3" key="1">
    <citation type="submission" date="2018-09" db="EMBL/GenBank/DDBJ databases">
        <authorList>
            <person name="Livingstone P.G."/>
            <person name="Whitworth D.E."/>
        </authorList>
    </citation>
    <scope>NUCLEOTIDE SEQUENCE [LARGE SCALE GENOMIC DNA]</scope>
    <source>
        <strain evidence="3">CA043D</strain>
    </source>
</reference>
<dbReference type="PROSITE" id="PS51257">
    <property type="entry name" value="PROKAR_LIPOPROTEIN"/>
    <property type="match status" value="1"/>
</dbReference>
<name>A0A3A8KC67_9BACT</name>
<dbReference type="InterPro" id="IPR014867">
    <property type="entry name" value="Spore_coat_CotH_CotH2/3/7"/>
</dbReference>
<dbReference type="PANTHER" id="PTHR40050">
    <property type="entry name" value="INNER SPORE COAT PROTEIN H"/>
    <property type="match status" value="1"/>
</dbReference>
<protein>
    <submittedName>
        <fullName evidence="2">Cellulosomal protein</fullName>
    </submittedName>
</protein>
<evidence type="ECO:0000313" key="3">
    <source>
        <dbReference type="Proteomes" id="UP000268313"/>
    </source>
</evidence>
<keyword evidence="3" id="KW-1185">Reference proteome</keyword>
<evidence type="ECO:0000313" key="2">
    <source>
        <dbReference type="EMBL" id="RKH04769.1"/>
    </source>
</evidence>
<dbReference type="EMBL" id="RAWE01000025">
    <property type="protein sequence ID" value="RKH04769.1"/>
    <property type="molecule type" value="Genomic_DNA"/>
</dbReference>
<comment type="caution">
    <text evidence="2">The sequence shown here is derived from an EMBL/GenBank/DDBJ whole genome shotgun (WGS) entry which is preliminary data.</text>
</comment>
<evidence type="ECO:0000256" key="1">
    <source>
        <dbReference type="SAM" id="SignalP"/>
    </source>
</evidence>
<sequence>MALPRPRLSGAFALLAFVLGACGSDRPDTWTDASHGKNAPPAYDVVFPKGKVQRLDIVVTSEDWTTMQDDMTSMLGEFGAGGGVGPGGPPDGGLGGGGGFPAEFEAACVGKAAGEACTVTFNGTTFTSTCATSPMGGALACLPTMGGGGPGGRPDGGGLDPGGGGAGDLLPNTPVYVPATVKFEGKSWNHVGLRYKGNSSLSQAWRSGVGKMPLRFNFDKFEDAHPEIEGQHFYGFGKLSLSNAVADASLVRNKVATDLFREAGVPASYTAFAAVYLDHGDGPQYWGLYTLAEDPGDPLLERSFGDDSGPIYEADGTGARLQTFDEASFEPDNKAAEAAGWGSVQALITALNSDRADSVAWRSRLEATLDVDGFLKWLAYNTVIENWDAYGGMAHNYLLYSHPGENGRLHWVTWDHDRSFQDGMRATSLSQESVDATWPLIRYLMDDPTYRPVYEKYALEAVDGLLAPGPLEARFREEHALVTPWVVGENAEQAGFTFLSSPQAFQEALTGANGLVDFATKRQAEVHAAFGTSP</sequence>
<dbReference type="PANTHER" id="PTHR40050:SF1">
    <property type="entry name" value="INNER SPORE COAT PROTEIN H"/>
    <property type="match status" value="1"/>
</dbReference>
<feature type="signal peptide" evidence="1">
    <location>
        <begin position="1"/>
        <end position="23"/>
    </location>
</feature>
<dbReference type="RefSeq" id="WP_120602295.1">
    <property type="nucleotide sequence ID" value="NZ_RAWE01000025.1"/>
</dbReference>
<feature type="chain" id="PRO_5017268905" evidence="1">
    <location>
        <begin position="24"/>
        <end position="534"/>
    </location>
</feature>
<organism evidence="2 3">
    <name type="scientific">Corallococcus carmarthensis</name>
    <dbReference type="NCBI Taxonomy" id="2316728"/>
    <lineage>
        <taxon>Bacteria</taxon>
        <taxon>Pseudomonadati</taxon>
        <taxon>Myxococcota</taxon>
        <taxon>Myxococcia</taxon>
        <taxon>Myxococcales</taxon>
        <taxon>Cystobacterineae</taxon>
        <taxon>Myxococcaceae</taxon>
        <taxon>Corallococcus</taxon>
    </lineage>
</organism>
<dbReference type="OrthoDB" id="3235126at2"/>
<dbReference type="AlphaFoldDB" id="A0A3A8KC67"/>